<evidence type="ECO:0000256" key="1">
    <source>
        <dbReference type="ARBA" id="ARBA00004123"/>
    </source>
</evidence>
<dbReference type="GO" id="GO:2001237">
    <property type="term" value="P:negative regulation of extrinsic apoptotic signaling pathway"/>
    <property type="evidence" value="ECO:0007669"/>
    <property type="project" value="TreeGrafter"/>
</dbReference>
<evidence type="ECO:0000256" key="8">
    <source>
        <dbReference type="ARBA" id="ARBA00022664"/>
    </source>
</evidence>
<dbReference type="SMART" id="SM00908">
    <property type="entry name" value="Gal-bind_lectin"/>
    <property type="match status" value="1"/>
</dbReference>
<name>A0A672Q8J4_SINGR</name>
<keyword evidence="8" id="KW-0507">mRNA processing</keyword>
<accession>A0A672Q8J4</accession>
<evidence type="ECO:0000256" key="7">
    <source>
        <dbReference type="ARBA" id="ARBA00022588"/>
    </source>
</evidence>
<keyword evidence="17" id="KW-0508">mRNA splicing</keyword>
<evidence type="ECO:0000259" key="21">
    <source>
        <dbReference type="PROSITE" id="PS51304"/>
    </source>
</evidence>
<keyword evidence="7" id="KW-0399">Innate immunity</keyword>
<dbReference type="GO" id="GO:0030154">
    <property type="term" value="P:cell differentiation"/>
    <property type="evidence" value="ECO:0007669"/>
    <property type="project" value="UniProtKB-KW"/>
</dbReference>
<feature type="compositionally biased region" description="Pro residues" evidence="20">
    <location>
        <begin position="106"/>
        <end position="121"/>
    </location>
</feature>
<dbReference type="InParanoid" id="A0A672Q8J4"/>
<dbReference type="GO" id="GO:0048030">
    <property type="term" value="F:disaccharide binding"/>
    <property type="evidence" value="ECO:0007669"/>
    <property type="project" value="TreeGrafter"/>
</dbReference>
<organism evidence="22 23">
    <name type="scientific">Sinocyclocheilus grahami</name>
    <name type="common">Dianchi golden-line fish</name>
    <name type="synonym">Barbus grahami</name>
    <dbReference type="NCBI Taxonomy" id="75366"/>
    <lineage>
        <taxon>Eukaryota</taxon>
        <taxon>Metazoa</taxon>
        <taxon>Chordata</taxon>
        <taxon>Craniata</taxon>
        <taxon>Vertebrata</taxon>
        <taxon>Euteleostomi</taxon>
        <taxon>Actinopterygii</taxon>
        <taxon>Neopterygii</taxon>
        <taxon>Teleostei</taxon>
        <taxon>Ostariophysi</taxon>
        <taxon>Cypriniformes</taxon>
        <taxon>Cyprinidae</taxon>
        <taxon>Cyprininae</taxon>
        <taxon>Sinocyclocheilus</taxon>
    </lineage>
</organism>
<dbReference type="GO" id="GO:0045087">
    <property type="term" value="P:innate immune response"/>
    <property type="evidence" value="ECO:0007669"/>
    <property type="project" value="UniProtKB-KW"/>
</dbReference>
<evidence type="ECO:0000256" key="11">
    <source>
        <dbReference type="ARBA" id="ARBA00022737"/>
    </source>
</evidence>
<reference evidence="22" key="1">
    <citation type="submission" date="2025-08" db="UniProtKB">
        <authorList>
            <consortium name="Ensembl"/>
        </authorList>
    </citation>
    <scope>IDENTIFICATION</scope>
</reference>
<keyword evidence="10 19" id="KW-0430">Lectin</keyword>
<dbReference type="GO" id="GO:0002548">
    <property type="term" value="P:monocyte chemotaxis"/>
    <property type="evidence" value="ECO:0007669"/>
    <property type="project" value="TreeGrafter"/>
</dbReference>
<dbReference type="Proteomes" id="UP000472262">
    <property type="component" value="Unassembled WGS sequence"/>
</dbReference>
<feature type="domain" description="Galectin" evidence="21">
    <location>
        <begin position="177"/>
        <end position="309"/>
    </location>
</feature>
<sequence length="312" mass="34706">MESGSVMICDGLFLRFRSIMSCPSSGQQGVYPQTPQQWPGQPCQPCWSCQPTQPNWPANQPSTTWPVQPTQPGWPNPPPIQPNPPTQPIPPIQPTQPIQPMQPMQPMQPNPPIQPIPPIQPSWPAQLPPSTGYLPSPVAPAWHGNPGQPGWPGQGPAGGAPQPWPPAPAIAPVTVPFNMNFPRGIYDKLMLTIRGQIRPDAKMFTINFLRGNDIALHINPRFSEGGKPVLVRNHKLGERWGKEERDLLSPFPFMPAHHFEMKILCTFTEFKVAVNNTPAFDFQHRIKEVNQIDRINILHDVTLTSVNVDTLP</sequence>
<evidence type="ECO:0000256" key="6">
    <source>
        <dbReference type="ARBA" id="ARBA00022553"/>
    </source>
</evidence>
<evidence type="ECO:0000256" key="2">
    <source>
        <dbReference type="ARBA" id="ARBA00004496"/>
    </source>
</evidence>
<proteinExistence type="predicted"/>
<dbReference type="InterPro" id="IPR013320">
    <property type="entry name" value="ConA-like_dom_sf"/>
</dbReference>
<evidence type="ECO:0000256" key="14">
    <source>
        <dbReference type="ARBA" id="ARBA00022972"/>
    </source>
</evidence>
<evidence type="ECO:0000256" key="19">
    <source>
        <dbReference type="RuleBase" id="RU102079"/>
    </source>
</evidence>
<dbReference type="PANTHER" id="PTHR11346:SF26">
    <property type="entry name" value="GALECTIN-3"/>
    <property type="match status" value="1"/>
</dbReference>
<dbReference type="GO" id="GO:0090280">
    <property type="term" value="P:positive regulation of calcium ion import"/>
    <property type="evidence" value="ECO:0007669"/>
    <property type="project" value="TreeGrafter"/>
</dbReference>
<keyword evidence="11" id="KW-0677">Repeat</keyword>
<evidence type="ECO:0000256" key="18">
    <source>
        <dbReference type="ARBA" id="ARBA00023242"/>
    </source>
</evidence>
<evidence type="ECO:0000256" key="15">
    <source>
        <dbReference type="ARBA" id="ARBA00022990"/>
    </source>
</evidence>
<comment type="subcellular location">
    <subcellularLocation>
        <location evidence="2">Cytoplasm</location>
    </subcellularLocation>
    <subcellularLocation>
        <location evidence="1">Nucleus</location>
    </subcellularLocation>
    <subcellularLocation>
        <location evidence="3">Secreted</location>
    </subcellularLocation>
</comment>
<evidence type="ECO:0000256" key="9">
    <source>
        <dbReference type="ARBA" id="ARBA00022728"/>
    </source>
</evidence>
<dbReference type="GO" id="GO:0019863">
    <property type="term" value="F:IgE binding"/>
    <property type="evidence" value="ECO:0007669"/>
    <property type="project" value="UniProtKB-KW"/>
</dbReference>
<keyword evidence="16" id="KW-1015">Disulfide bond</keyword>
<dbReference type="GO" id="GO:0008380">
    <property type="term" value="P:RNA splicing"/>
    <property type="evidence" value="ECO:0007669"/>
    <property type="project" value="UniProtKB-KW"/>
</dbReference>
<dbReference type="GO" id="GO:0048245">
    <property type="term" value="P:eosinophil chemotaxis"/>
    <property type="evidence" value="ECO:0007669"/>
    <property type="project" value="TreeGrafter"/>
</dbReference>
<dbReference type="Pfam" id="PF00337">
    <property type="entry name" value="Gal-bind_lectin"/>
    <property type="match status" value="1"/>
</dbReference>
<dbReference type="GO" id="GO:0030593">
    <property type="term" value="P:neutrophil chemotaxis"/>
    <property type="evidence" value="ECO:0007669"/>
    <property type="project" value="TreeGrafter"/>
</dbReference>
<dbReference type="Ensembl" id="ENSSGRT00000076895.1">
    <property type="protein sequence ID" value="ENSSGRP00000072197.1"/>
    <property type="gene ID" value="ENSSGRG00000036855.1"/>
</dbReference>
<dbReference type="GO" id="GO:0005737">
    <property type="term" value="C:cytoplasm"/>
    <property type="evidence" value="ECO:0007669"/>
    <property type="project" value="UniProtKB-SubCell"/>
</dbReference>
<evidence type="ECO:0000313" key="23">
    <source>
        <dbReference type="Proteomes" id="UP000472262"/>
    </source>
</evidence>
<dbReference type="GO" id="GO:0001772">
    <property type="term" value="C:immunological synapse"/>
    <property type="evidence" value="ECO:0007669"/>
    <property type="project" value="TreeGrafter"/>
</dbReference>
<dbReference type="InterPro" id="IPR044156">
    <property type="entry name" value="Galectin-like"/>
</dbReference>
<evidence type="ECO:0000256" key="20">
    <source>
        <dbReference type="SAM" id="MobiDB-lite"/>
    </source>
</evidence>
<evidence type="ECO:0000256" key="4">
    <source>
        <dbReference type="ARBA" id="ARBA00022490"/>
    </source>
</evidence>
<reference evidence="22" key="2">
    <citation type="submission" date="2025-09" db="UniProtKB">
        <authorList>
            <consortium name="Ensembl"/>
        </authorList>
    </citation>
    <scope>IDENTIFICATION</scope>
</reference>
<dbReference type="GO" id="GO:0005681">
    <property type="term" value="C:spliceosomal complex"/>
    <property type="evidence" value="ECO:0007669"/>
    <property type="project" value="UniProtKB-KW"/>
</dbReference>
<dbReference type="GO" id="GO:0050918">
    <property type="term" value="P:positive chemotaxis"/>
    <property type="evidence" value="ECO:0007669"/>
    <property type="project" value="TreeGrafter"/>
</dbReference>
<feature type="compositionally biased region" description="Pro residues" evidence="20">
    <location>
        <begin position="72"/>
        <end position="94"/>
    </location>
</feature>
<dbReference type="GO" id="GO:0005615">
    <property type="term" value="C:extracellular space"/>
    <property type="evidence" value="ECO:0007669"/>
    <property type="project" value="TreeGrafter"/>
</dbReference>
<feature type="region of interest" description="Disordered" evidence="20">
    <location>
        <begin position="143"/>
        <end position="163"/>
    </location>
</feature>
<dbReference type="InterPro" id="IPR001079">
    <property type="entry name" value="Galectin_CRD"/>
</dbReference>
<keyword evidence="14" id="KW-0389">IgE-binding protein</keyword>
<evidence type="ECO:0000256" key="16">
    <source>
        <dbReference type="ARBA" id="ARBA00023157"/>
    </source>
</evidence>
<keyword evidence="15" id="KW-0007">Acetylation</keyword>
<dbReference type="GO" id="GO:0043236">
    <property type="term" value="F:laminin binding"/>
    <property type="evidence" value="ECO:0007669"/>
    <property type="project" value="TreeGrafter"/>
</dbReference>
<dbReference type="Gene3D" id="2.60.120.200">
    <property type="match status" value="1"/>
</dbReference>
<feature type="region of interest" description="Disordered" evidence="20">
    <location>
        <begin position="57"/>
        <end position="125"/>
    </location>
</feature>
<dbReference type="OMA" id="MKILCTF"/>
<keyword evidence="13" id="KW-0391">Immunity</keyword>
<evidence type="ECO:0000256" key="13">
    <source>
        <dbReference type="ARBA" id="ARBA00022859"/>
    </source>
</evidence>
<dbReference type="PROSITE" id="PS51304">
    <property type="entry name" value="GALECTIN"/>
    <property type="match status" value="1"/>
</dbReference>
<evidence type="ECO:0000256" key="5">
    <source>
        <dbReference type="ARBA" id="ARBA00022525"/>
    </source>
</evidence>
<dbReference type="CDD" id="cd00070">
    <property type="entry name" value="GLECT"/>
    <property type="match status" value="1"/>
</dbReference>
<dbReference type="GO" id="GO:0045806">
    <property type="term" value="P:negative regulation of endocytosis"/>
    <property type="evidence" value="ECO:0007669"/>
    <property type="project" value="TreeGrafter"/>
</dbReference>
<keyword evidence="18" id="KW-0539">Nucleus</keyword>
<evidence type="ECO:0000313" key="22">
    <source>
        <dbReference type="Ensembl" id="ENSSGRP00000072197.1"/>
    </source>
</evidence>
<dbReference type="GO" id="GO:0006397">
    <property type="term" value="P:mRNA processing"/>
    <property type="evidence" value="ECO:0007669"/>
    <property type="project" value="UniProtKB-KW"/>
</dbReference>
<keyword evidence="23" id="KW-1185">Reference proteome</keyword>
<dbReference type="SMART" id="SM00276">
    <property type="entry name" value="GLECT"/>
    <property type="match status" value="1"/>
</dbReference>
<dbReference type="AlphaFoldDB" id="A0A672Q8J4"/>
<evidence type="ECO:0000256" key="10">
    <source>
        <dbReference type="ARBA" id="ARBA00022734"/>
    </source>
</evidence>
<dbReference type="PRINTS" id="PR01217">
    <property type="entry name" value="PRICHEXTENSN"/>
</dbReference>
<keyword evidence="4" id="KW-0963">Cytoplasm</keyword>
<protein>
    <recommendedName>
        <fullName evidence="19">Galectin</fullName>
    </recommendedName>
</protein>
<evidence type="ECO:0000256" key="17">
    <source>
        <dbReference type="ARBA" id="ARBA00023187"/>
    </source>
</evidence>
<keyword evidence="6" id="KW-0597">Phosphoprotein</keyword>
<dbReference type="PANTHER" id="PTHR11346">
    <property type="entry name" value="GALECTIN"/>
    <property type="match status" value="1"/>
</dbReference>
<evidence type="ECO:0000256" key="3">
    <source>
        <dbReference type="ARBA" id="ARBA00004613"/>
    </source>
</evidence>
<keyword evidence="12" id="KW-0221">Differentiation</keyword>
<dbReference type="SUPFAM" id="SSF49899">
    <property type="entry name" value="Concanavalin A-like lectins/glucanases"/>
    <property type="match status" value="1"/>
</dbReference>
<keyword evidence="5" id="KW-0964">Secreted</keyword>
<feature type="compositionally biased region" description="Low complexity" evidence="20">
    <location>
        <begin position="95"/>
        <end position="105"/>
    </location>
</feature>
<keyword evidence="9" id="KW-0747">Spliceosome</keyword>
<feature type="compositionally biased region" description="Polar residues" evidence="20">
    <location>
        <begin position="57"/>
        <end position="67"/>
    </location>
</feature>
<dbReference type="GO" id="GO:0048246">
    <property type="term" value="P:macrophage chemotaxis"/>
    <property type="evidence" value="ECO:0007669"/>
    <property type="project" value="TreeGrafter"/>
</dbReference>
<evidence type="ECO:0000256" key="12">
    <source>
        <dbReference type="ARBA" id="ARBA00022782"/>
    </source>
</evidence>
<gene>
    <name evidence="22" type="primary">LOC107564327</name>
</gene>